<dbReference type="PANTHER" id="PTHR14969:SF13">
    <property type="entry name" value="AT30094P"/>
    <property type="match status" value="1"/>
</dbReference>
<dbReference type="AlphaFoldDB" id="A0A0G1PEQ0"/>
<dbReference type="SUPFAM" id="SSF48317">
    <property type="entry name" value="Acid phosphatase/Vanadium-dependent haloperoxidase"/>
    <property type="match status" value="1"/>
</dbReference>
<keyword evidence="1" id="KW-0472">Membrane</keyword>
<feature type="transmembrane region" description="Helical" evidence="1">
    <location>
        <begin position="140"/>
        <end position="162"/>
    </location>
</feature>
<evidence type="ECO:0000256" key="1">
    <source>
        <dbReference type="SAM" id="Phobius"/>
    </source>
</evidence>
<comment type="caution">
    <text evidence="3">The sequence shown here is derived from an EMBL/GenBank/DDBJ whole genome shotgun (WGS) entry which is preliminary data.</text>
</comment>
<dbReference type="InterPro" id="IPR000326">
    <property type="entry name" value="PAP2/HPO"/>
</dbReference>
<feature type="transmembrane region" description="Helical" evidence="1">
    <location>
        <begin position="51"/>
        <end position="72"/>
    </location>
</feature>
<feature type="transmembrane region" description="Helical" evidence="1">
    <location>
        <begin position="102"/>
        <end position="128"/>
    </location>
</feature>
<proteinExistence type="predicted"/>
<dbReference type="EMBL" id="LCMG01000029">
    <property type="protein sequence ID" value="KKU31206.1"/>
    <property type="molecule type" value="Genomic_DNA"/>
</dbReference>
<dbReference type="SMART" id="SM00014">
    <property type="entry name" value="acidPPc"/>
    <property type="match status" value="1"/>
</dbReference>
<keyword evidence="1" id="KW-0812">Transmembrane</keyword>
<keyword evidence="1" id="KW-1133">Transmembrane helix</keyword>
<evidence type="ECO:0000313" key="4">
    <source>
        <dbReference type="Proteomes" id="UP000034705"/>
    </source>
</evidence>
<feature type="domain" description="Phosphatidic acid phosphatase type 2/haloperoxidase" evidence="2">
    <location>
        <begin position="51"/>
        <end position="159"/>
    </location>
</feature>
<sequence length="163" mass="17870">MRIDEILTQYLRAAAHRKKWVGLSGKIGAIWILPLLIFLGGCVHGFSWRSWGGYGILLIILWSVTVTTEYLIGRARPFLVSKPPPLLHPMWSTPSFPSGHAVLAWAVVAHLFIVAPWCGIASIPIAFIVCLSRVLVGVHYVSDVVAGACLGIGGSLLLTWWFL</sequence>
<name>A0A0G1PEQ0_9BACT</name>
<dbReference type="Pfam" id="PF01569">
    <property type="entry name" value="PAP2"/>
    <property type="match status" value="1"/>
</dbReference>
<protein>
    <recommendedName>
        <fullName evidence="2">Phosphatidic acid phosphatase type 2/haloperoxidase domain-containing protein</fullName>
    </recommendedName>
</protein>
<feature type="transmembrane region" description="Helical" evidence="1">
    <location>
        <begin position="20"/>
        <end position="39"/>
    </location>
</feature>
<reference evidence="3 4" key="1">
    <citation type="journal article" date="2015" name="Nature">
        <title>rRNA introns, odd ribosomes, and small enigmatic genomes across a large radiation of phyla.</title>
        <authorList>
            <person name="Brown C.T."/>
            <person name="Hug L.A."/>
            <person name="Thomas B.C."/>
            <person name="Sharon I."/>
            <person name="Castelle C.J."/>
            <person name="Singh A."/>
            <person name="Wilkins M.J."/>
            <person name="Williams K.H."/>
            <person name="Banfield J.F."/>
        </authorList>
    </citation>
    <scope>NUCLEOTIDE SEQUENCE [LARGE SCALE GENOMIC DNA]</scope>
</reference>
<dbReference type="Proteomes" id="UP000034705">
    <property type="component" value="Unassembled WGS sequence"/>
</dbReference>
<gene>
    <name evidence="3" type="ORF">UX45_C0029G0015</name>
</gene>
<accession>A0A0G1PEQ0</accession>
<evidence type="ECO:0000259" key="2">
    <source>
        <dbReference type="SMART" id="SM00014"/>
    </source>
</evidence>
<organism evidence="3 4">
    <name type="scientific">Candidatus Uhrbacteria bacterium GW2011_GWF2_46_218</name>
    <dbReference type="NCBI Taxonomy" id="1619001"/>
    <lineage>
        <taxon>Bacteria</taxon>
        <taxon>Candidatus Uhriibacteriota</taxon>
    </lineage>
</organism>
<evidence type="ECO:0000313" key="3">
    <source>
        <dbReference type="EMBL" id="KKU31206.1"/>
    </source>
</evidence>
<dbReference type="Gene3D" id="1.20.144.10">
    <property type="entry name" value="Phosphatidic acid phosphatase type 2/haloperoxidase"/>
    <property type="match status" value="1"/>
</dbReference>
<dbReference type="InterPro" id="IPR036938">
    <property type="entry name" value="PAP2/HPO_sf"/>
</dbReference>
<dbReference type="PANTHER" id="PTHR14969">
    <property type="entry name" value="SPHINGOSINE-1-PHOSPHATE PHOSPHOHYDROLASE"/>
    <property type="match status" value="1"/>
</dbReference>